<evidence type="ECO:0000256" key="1">
    <source>
        <dbReference type="SAM" id="MobiDB-lite"/>
    </source>
</evidence>
<sequence>MKKAGLLLTVMCCSLLVVYTIDAASVSFSESFTQGNGAASGSASSSSSSETTTANSGAISAGQGTSSSMDIAKTGQYSSSSYSNSLTSGNGASFGSAAGANTWDNLITASSSEALSANNGEASSQASSKSSSQNVDGSNYQSSQITTNSQSNLFGSGLSQAESLTANTGDFGLSATTGNAYAQQYVAGYNYPYFGIAGLNSEIDAGTPGYGFTESSGYSNTNCPQGYNGYICSNSEVGSINSAYNGGISDSQAQSYFLQ</sequence>
<name>A0A9C7PTI7_9RHOD</name>
<keyword evidence="2" id="KW-0732">Signal</keyword>
<feature type="region of interest" description="Disordered" evidence="1">
    <location>
        <begin position="118"/>
        <end position="144"/>
    </location>
</feature>
<dbReference type="EMBL" id="BQMJ01000008">
    <property type="protein sequence ID" value="GJQ09447.1"/>
    <property type="molecule type" value="Genomic_DNA"/>
</dbReference>
<evidence type="ECO:0008006" key="5">
    <source>
        <dbReference type="Google" id="ProtNLM"/>
    </source>
</evidence>
<feature type="signal peptide" evidence="2">
    <location>
        <begin position="1"/>
        <end position="23"/>
    </location>
</feature>
<feature type="compositionally biased region" description="Low complexity" evidence="1">
    <location>
        <begin position="39"/>
        <end position="58"/>
    </location>
</feature>
<evidence type="ECO:0000256" key="2">
    <source>
        <dbReference type="SAM" id="SignalP"/>
    </source>
</evidence>
<organism evidence="3 4">
    <name type="scientific">Galdieria partita</name>
    <dbReference type="NCBI Taxonomy" id="83374"/>
    <lineage>
        <taxon>Eukaryota</taxon>
        <taxon>Rhodophyta</taxon>
        <taxon>Bangiophyceae</taxon>
        <taxon>Galdieriales</taxon>
        <taxon>Galdieriaceae</taxon>
        <taxon>Galdieria</taxon>
    </lineage>
</organism>
<evidence type="ECO:0000313" key="3">
    <source>
        <dbReference type="EMBL" id="GJQ09447.1"/>
    </source>
</evidence>
<accession>A0A9C7PTI7</accession>
<feature type="region of interest" description="Disordered" evidence="1">
    <location>
        <begin position="39"/>
        <end position="67"/>
    </location>
</feature>
<dbReference type="AlphaFoldDB" id="A0A9C7PTI7"/>
<evidence type="ECO:0000313" key="4">
    <source>
        <dbReference type="Proteomes" id="UP001061958"/>
    </source>
</evidence>
<feature type="compositionally biased region" description="Low complexity" evidence="1">
    <location>
        <begin position="122"/>
        <end position="144"/>
    </location>
</feature>
<proteinExistence type="predicted"/>
<reference evidence="3" key="1">
    <citation type="journal article" date="2022" name="Proc. Natl. Acad. Sci. U.S.A.">
        <title>Life cycle and functional genomics of the unicellular red alga Galdieria for elucidating algal and plant evolution and industrial use.</title>
        <authorList>
            <person name="Hirooka S."/>
            <person name="Itabashi T."/>
            <person name="Ichinose T.M."/>
            <person name="Onuma R."/>
            <person name="Fujiwara T."/>
            <person name="Yamashita S."/>
            <person name="Jong L.W."/>
            <person name="Tomita R."/>
            <person name="Iwane A.H."/>
            <person name="Miyagishima S.Y."/>
        </authorList>
    </citation>
    <scope>NUCLEOTIDE SEQUENCE</scope>
    <source>
        <strain evidence="3">NBRC 102759</strain>
    </source>
</reference>
<reference evidence="3" key="2">
    <citation type="submission" date="2022-01" db="EMBL/GenBank/DDBJ databases">
        <authorList>
            <person name="Hirooka S."/>
            <person name="Miyagishima S.Y."/>
        </authorList>
    </citation>
    <scope>NUCLEOTIDE SEQUENCE</scope>
    <source>
        <strain evidence="3">NBRC 102759</strain>
    </source>
</reference>
<comment type="caution">
    <text evidence="3">The sequence shown here is derived from an EMBL/GenBank/DDBJ whole genome shotgun (WGS) entry which is preliminary data.</text>
</comment>
<gene>
    <name evidence="3" type="ORF">GpartN1_g1238.t1</name>
</gene>
<feature type="chain" id="PRO_5038342773" description="Secreted protein" evidence="2">
    <location>
        <begin position="24"/>
        <end position="259"/>
    </location>
</feature>
<dbReference type="OrthoDB" id="10485806at2759"/>
<dbReference type="Proteomes" id="UP001061958">
    <property type="component" value="Unassembled WGS sequence"/>
</dbReference>
<protein>
    <recommendedName>
        <fullName evidence="5">Secreted protein</fullName>
    </recommendedName>
</protein>
<keyword evidence="4" id="KW-1185">Reference proteome</keyword>